<dbReference type="OrthoDB" id="9780884at2"/>
<dbReference type="GO" id="GO:0046872">
    <property type="term" value="F:metal ion binding"/>
    <property type="evidence" value="ECO:0007669"/>
    <property type="project" value="UniProtKB-KW"/>
</dbReference>
<accession>A0A7C8GRQ2</accession>
<dbReference type="GO" id="GO:0008758">
    <property type="term" value="F:UDP-2,3-diacylglucosamine hydrolase activity"/>
    <property type="evidence" value="ECO:0007669"/>
    <property type="project" value="TreeGrafter"/>
</dbReference>
<dbReference type="GO" id="GO:0009245">
    <property type="term" value="P:lipid A biosynthetic process"/>
    <property type="evidence" value="ECO:0007669"/>
    <property type="project" value="TreeGrafter"/>
</dbReference>
<reference evidence="4 5" key="1">
    <citation type="submission" date="2019-10" db="EMBL/GenBank/DDBJ databases">
        <title>Gracilibacillus sp. nov. isolated from rice seeds.</title>
        <authorList>
            <person name="He S."/>
        </authorList>
    </citation>
    <scope>NUCLEOTIDE SEQUENCE [LARGE SCALE GENOMIC DNA]</scope>
    <source>
        <strain evidence="4 5">TD8</strain>
    </source>
</reference>
<evidence type="ECO:0000313" key="4">
    <source>
        <dbReference type="EMBL" id="KAB8127452.1"/>
    </source>
</evidence>
<dbReference type="InterPro" id="IPR029052">
    <property type="entry name" value="Metallo-depent_PP-like"/>
</dbReference>
<dbReference type="EMBL" id="WEID01000091">
    <property type="protein sequence ID" value="KAB8127452.1"/>
    <property type="molecule type" value="Genomic_DNA"/>
</dbReference>
<dbReference type="PANTHER" id="PTHR31302:SF31">
    <property type="entry name" value="PHOSPHODIESTERASE YAEI"/>
    <property type="match status" value="1"/>
</dbReference>
<evidence type="ECO:0000259" key="3">
    <source>
        <dbReference type="Pfam" id="PF00149"/>
    </source>
</evidence>
<dbReference type="AlphaFoldDB" id="A0A7C8GRQ2"/>
<name>A0A7C8GRQ2_9BACI</name>
<dbReference type="Proteomes" id="UP000480246">
    <property type="component" value="Unassembled WGS sequence"/>
</dbReference>
<keyword evidence="2" id="KW-0378">Hydrolase</keyword>
<organism evidence="4 5">
    <name type="scientific">Gracilibacillus oryzae</name>
    <dbReference type="NCBI Taxonomy" id="1672701"/>
    <lineage>
        <taxon>Bacteria</taxon>
        <taxon>Bacillati</taxon>
        <taxon>Bacillota</taxon>
        <taxon>Bacilli</taxon>
        <taxon>Bacillales</taxon>
        <taxon>Bacillaceae</taxon>
        <taxon>Gracilibacillus</taxon>
    </lineage>
</organism>
<keyword evidence="1" id="KW-0479">Metal-binding</keyword>
<feature type="domain" description="Calcineurin-like phosphoesterase" evidence="3">
    <location>
        <begin position="55"/>
        <end position="216"/>
    </location>
</feature>
<dbReference type="Pfam" id="PF00149">
    <property type="entry name" value="Metallophos"/>
    <property type="match status" value="1"/>
</dbReference>
<evidence type="ECO:0000313" key="5">
    <source>
        <dbReference type="Proteomes" id="UP000480246"/>
    </source>
</evidence>
<dbReference type="GO" id="GO:0016020">
    <property type="term" value="C:membrane"/>
    <property type="evidence" value="ECO:0007669"/>
    <property type="project" value="GOC"/>
</dbReference>
<dbReference type="PANTHER" id="PTHR31302">
    <property type="entry name" value="TRANSMEMBRANE PROTEIN WITH METALLOPHOSPHOESTERASE DOMAIN-RELATED"/>
    <property type="match status" value="1"/>
</dbReference>
<dbReference type="InterPro" id="IPR051158">
    <property type="entry name" value="Metallophosphoesterase_sf"/>
</dbReference>
<proteinExistence type="predicted"/>
<dbReference type="Gene3D" id="3.60.21.10">
    <property type="match status" value="1"/>
</dbReference>
<keyword evidence="5" id="KW-1185">Reference proteome</keyword>
<dbReference type="InterPro" id="IPR004843">
    <property type="entry name" value="Calcineurin-like_PHP"/>
</dbReference>
<dbReference type="SUPFAM" id="SSF56300">
    <property type="entry name" value="Metallo-dependent phosphatases"/>
    <property type="match status" value="1"/>
</dbReference>
<evidence type="ECO:0000256" key="1">
    <source>
        <dbReference type="ARBA" id="ARBA00022723"/>
    </source>
</evidence>
<protein>
    <submittedName>
        <fullName evidence="4">Metallophosphoesterase</fullName>
    </submittedName>
</protein>
<sequence length="281" mass="31779">MSRKRGSIMLKKLLYMTGLISTFGLLSKVYYDTNFIKTASVTLLTDKLKKGNNYSILQISDLHNKTFGKNHQRILKEIKKAKTDLIVITGDLIDRKTTKLDSVILLVKEMRKVNPNILYITGNHEWDNPLTSELLLQLKKQHVQVLDDKEVHMQANEGIIHIIGTGRKLAKSEKLIHLLEHANPDNFILLLSHIPNVVKHLSGRPIDLILSGHTHGGQIRFPYVGSVVVPDQGVFPAFDQGIYEWEEGKLLYIDSGAGTTRLPVRFLNQSQISIIHLIGNR</sequence>
<comment type="caution">
    <text evidence="4">The sequence shown here is derived from an EMBL/GenBank/DDBJ whole genome shotgun (WGS) entry which is preliminary data.</text>
</comment>
<evidence type="ECO:0000256" key="2">
    <source>
        <dbReference type="ARBA" id="ARBA00022801"/>
    </source>
</evidence>
<gene>
    <name evidence="4" type="ORF">F9U64_17550</name>
</gene>